<gene>
    <name evidence="2" type="ORF">GCM10011363_39810</name>
</gene>
<keyword evidence="3" id="KW-1185">Reference proteome</keyword>
<comment type="caution">
    <text evidence="2">The sequence shown here is derived from an EMBL/GenBank/DDBJ whole genome shotgun (WGS) entry which is preliminary data.</text>
</comment>
<reference evidence="3" key="1">
    <citation type="journal article" date="2019" name="Int. J. Syst. Evol. Microbiol.">
        <title>The Global Catalogue of Microorganisms (GCM) 10K type strain sequencing project: providing services to taxonomists for standard genome sequencing and annotation.</title>
        <authorList>
            <consortium name="The Broad Institute Genomics Platform"/>
            <consortium name="The Broad Institute Genome Sequencing Center for Infectious Disease"/>
            <person name="Wu L."/>
            <person name="Ma J."/>
        </authorList>
    </citation>
    <scope>NUCLEOTIDE SEQUENCE [LARGE SCALE GENOMIC DNA]</scope>
    <source>
        <strain evidence="3">CGMCC 1.12478</strain>
    </source>
</reference>
<dbReference type="Proteomes" id="UP000645462">
    <property type="component" value="Unassembled WGS sequence"/>
</dbReference>
<evidence type="ECO:0000313" key="3">
    <source>
        <dbReference type="Proteomes" id="UP000645462"/>
    </source>
</evidence>
<dbReference type="SUPFAM" id="SSF52540">
    <property type="entry name" value="P-loop containing nucleoside triphosphate hydrolases"/>
    <property type="match status" value="1"/>
</dbReference>
<name>A0ABQ1L429_9RHOB</name>
<feature type="domain" description="ATPase AAA-type core" evidence="1">
    <location>
        <begin position="16"/>
        <end position="56"/>
    </location>
</feature>
<evidence type="ECO:0000313" key="2">
    <source>
        <dbReference type="EMBL" id="GGC19154.1"/>
    </source>
</evidence>
<dbReference type="InterPro" id="IPR027417">
    <property type="entry name" value="P-loop_NTPase"/>
</dbReference>
<dbReference type="PANTHER" id="PTHR43581:SF2">
    <property type="entry name" value="EXCINUCLEASE ATPASE SUBUNIT"/>
    <property type="match status" value="1"/>
</dbReference>
<dbReference type="InterPro" id="IPR051396">
    <property type="entry name" value="Bact_Antivir_Def_Nuclease"/>
</dbReference>
<dbReference type="Gene3D" id="3.40.50.300">
    <property type="entry name" value="P-loop containing nucleotide triphosphate hydrolases"/>
    <property type="match status" value="1"/>
</dbReference>
<dbReference type="InterPro" id="IPR003959">
    <property type="entry name" value="ATPase_AAA_core"/>
</dbReference>
<evidence type="ECO:0000259" key="1">
    <source>
        <dbReference type="Pfam" id="PF13304"/>
    </source>
</evidence>
<dbReference type="PANTHER" id="PTHR43581">
    <property type="entry name" value="ATP/GTP PHOSPHATASE"/>
    <property type="match status" value="1"/>
</dbReference>
<sequence length="201" mass="22698">MKHLAIDTPVMSEAEGTVLLDELELHLHPLWKKRIVTKLRELFPRVRFVITTHDPLCLRGLAPDESYVFRLNPASEEIEATALSILPGMDVDDLLTGGWFGLGTTYDEETEDMINELSVLSLREDALKVRGDAILPEHERVQMEKLSQDLRDRLRGFAASEGERQTLADVARRGLAAPDVLEVEAETLQARLRQAFGRLEE</sequence>
<organism evidence="2 3">
    <name type="scientific">Marivita lacus</name>
    <dbReference type="NCBI Taxonomy" id="1323742"/>
    <lineage>
        <taxon>Bacteria</taxon>
        <taxon>Pseudomonadati</taxon>
        <taxon>Pseudomonadota</taxon>
        <taxon>Alphaproteobacteria</taxon>
        <taxon>Rhodobacterales</taxon>
        <taxon>Roseobacteraceae</taxon>
        <taxon>Marivita</taxon>
    </lineage>
</organism>
<protein>
    <recommendedName>
        <fullName evidence="1">ATPase AAA-type core domain-containing protein</fullName>
    </recommendedName>
</protein>
<dbReference type="EMBL" id="BMFC01000016">
    <property type="protein sequence ID" value="GGC19154.1"/>
    <property type="molecule type" value="Genomic_DNA"/>
</dbReference>
<proteinExistence type="predicted"/>
<accession>A0ABQ1L429</accession>
<dbReference type="Pfam" id="PF13304">
    <property type="entry name" value="AAA_21"/>
    <property type="match status" value="1"/>
</dbReference>